<feature type="domain" description="Amidohydrolase-related" evidence="2">
    <location>
        <begin position="4"/>
        <end position="326"/>
    </location>
</feature>
<evidence type="ECO:0000313" key="4">
    <source>
        <dbReference type="Proteomes" id="UP000078396"/>
    </source>
</evidence>
<dbReference type="Proteomes" id="UP000078396">
    <property type="component" value="Unassembled WGS sequence"/>
</dbReference>
<dbReference type="PANTHER" id="PTHR21240:SF28">
    <property type="entry name" value="ISO-OROTATE DECARBOXYLASE (EUROFUNG)"/>
    <property type="match status" value="1"/>
</dbReference>
<dbReference type="GO" id="GO:0016787">
    <property type="term" value="F:hydrolase activity"/>
    <property type="evidence" value="ECO:0007669"/>
    <property type="project" value="InterPro"/>
</dbReference>
<dbReference type="InterPro" id="IPR006680">
    <property type="entry name" value="Amidohydro-rel"/>
</dbReference>
<gene>
    <name evidence="3" type="ORF">A4X20_00110</name>
</gene>
<dbReference type="SUPFAM" id="SSF51556">
    <property type="entry name" value="Metallo-dependent hydrolases"/>
    <property type="match status" value="1"/>
</dbReference>
<dbReference type="RefSeq" id="WP_064279513.1">
    <property type="nucleotide sequence ID" value="NZ_LWCS01000001.1"/>
</dbReference>
<keyword evidence="1" id="KW-0456">Lyase</keyword>
<comment type="caution">
    <text evidence="3">The sequence shown here is derived from an EMBL/GenBank/DDBJ whole genome shotgun (WGS) entry which is preliminary data.</text>
</comment>
<dbReference type="EMBL" id="LWCS01000001">
    <property type="protein sequence ID" value="OAN42170.1"/>
    <property type="molecule type" value="Genomic_DNA"/>
</dbReference>
<sequence length="335" mass="36553">MTTDIHAHIVPEAFINDLAAEVPAAAPKIENRSDGWYFSYPNGRVSGPFPAGMFDVGARLADMDRDGVKVHALSVPPPQFQYKLETAAAAAHAQVYNDSLIDIARAHPERFVVLGHLPMQDPYAAAAEVERLVSVPEVVGLEVATNVTGTNLGDDRFAELWTTIADAGLAVVLHPSDVAGHDRMHDYYLHNFVGNPTDSTLAAGSLIFSGVLERNAALRIALLHGGGFLPYQIGRFDHGWKVRPEPKARIDRAPSQYLDRFWFDTLTHDRDSLAFLLQRVGADRLALGSDYPFDMADPDPVGTVRATITDPVALEKVLVHTPQQLLTRTVAVSHA</sequence>
<reference evidence="3 4" key="1">
    <citation type="submission" date="2016-04" db="EMBL/GenBank/DDBJ databases">
        <title>Draft Genome Sequences of Staphylococcus capitis Strain H36, S. capitis Strain H65, S. cohnii Strain H62, S. hominis Strain H69, Mycobacterium iranicum Strain H39, Plantibacter sp. Strain H53, Pseudomonas oryzihabitans Strain H72, and Microbacterium sp. Strain H83, isolated from residential settings.</title>
        <authorList>
            <person name="Lymperopoulou D."/>
            <person name="Adams R.I."/>
            <person name="Lindow S."/>
            <person name="Coil D.A."/>
            <person name="Jospin G."/>
            <person name="Eisen J.A."/>
        </authorList>
    </citation>
    <scope>NUCLEOTIDE SEQUENCE [LARGE SCALE GENOMIC DNA]</scope>
    <source>
        <strain evidence="3 4">H39</strain>
    </source>
</reference>
<dbReference type="GO" id="GO:0016831">
    <property type="term" value="F:carboxy-lyase activity"/>
    <property type="evidence" value="ECO:0007669"/>
    <property type="project" value="InterPro"/>
</dbReference>
<protein>
    <recommendedName>
        <fullName evidence="2">Amidohydrolase-related domain-containing protein</fullName>
    </recommendedName>
</protein>
<dbReference type="Gene3D" id="3.20.20.140">
    <property type="entry name" value="Metal-dependent hydrolases"/>
    <property type="match status" value="1"/>
</dbReference>
<dbReference type="InterPro" id="IPR032465">
    <property type="entry name" value="ACMSD"/>
</dbReference>
<dbReference type="PANTHER" id="PTHR21240">
    <property type="entry name" value="2-AMINO-3-CARBOXYLMUCONATE-6-SEMIALDEHYDE DECARBOXYLASE"/>
    <property type="match status" value="1"/>
</dbReference>
<dbReference type="Pfam" id="PF04909">
    <property type="entry name" value="Amidohydro_2"/>
    <property type="match status" value="1"/>
</dbReference>
<proteinExistence type="predicted"/>
<dbReference type="GO" id="GO:0005737">
    <property type="term" value="C:cytoplasm"/>
    <property type="evidence" value="ECO:0007669"/>
    <property type="project" value="TreeGrafter"/>
</dbReference>
<dbReference type="AlphaFoldDB" id="A0A178M269"/>
<organism evidence="3 4">
    <name type="scientific">Mycolicibacterium iranicum</name>
    <name type="common">Mycobacterium iranicum</name>
    <dbReference type="NCBI Taxonomy" id="912594"/>
    <lineage>
        <taxon>Bacteria</taxon>
        <taxon>Bacillati</taxon>
        <taxon>Actinomycetota</taxon>
        <taxon>Actinomycetes</taxon>
        <taxon>Mycobacteriales</taxon>
        <taxon>Mycobacteriaceae</taxon>
        <taxon>Mycolicibacterium</taxon>
    </lineage>
</organism>
<evidence type="ECO:0000313" key="3">
    <source>
        <dbReference type="EMBL" id="OAN42170.1"/>
    </source>
</evidence>
<dbReference type="GO" id="GO:0019748">
    <property type="term" value="P:secondary metabolic process"/>
    <property type="evidence" value="ECO:0007669"/>
    <property type="project" value="TreeGrafter"/>
</dbReference>
<evidence type="ECO:0000259" key="2">
    <source>
        <dbReference type="Pfam" id="PF04909"/>
    </source>
</evidence>
<name>A0A178M269_MYCIR</name>
<dbReference type="InterPro" id="IPR032466">
    <property type="entry name" value="Metal_Hydrolase"/>
</dbReference>
<evidence type="ECO:0000256" key="1">
    <source>
        <dbReference type="ARBA" id="ARBA00023239"/>
    </source>
</evidence>
<accession>A0A178M269</accession>